<gene>
    <name evidence="1" type="ORF">MUS_3972</name>
</gene>
<dbReference type="EMBL" id="CP003332">
    <property type="protein sequence ID" value="AFJ63823.1"/>
    <property type="molecule type" value="Genomic_DNA"/>
</dbReference>
<name>I2CAZ9_BACAY</name>
<sequence>MNNRNFHDASAPLFTNDFLHHIMDSSINTDDYFDYSNR</sequence>
<dbReference type="AlphaFoldDB" id="I2CAZ9"/>
<protein>
    <submittedName>
        <fullName evidence="1">Uncharacterized protein</fullName>
    </submittedName>
</protein>
<dbReference type="Proteomes" id="UP000002878">
    <property type="component" value="Chromosome"/>
</dbReference>
<reference evidence="1 2" key="1">
    <citation type="journal article" date="2012" name="J. Biotechnol.">
        <title>Genome sequence of the plant growth promoting strain Bacillus amyloliquefaciens subsp. plantarum B9601-Y2 and expression of mersacidin and other secondary metabolites.</title>
        <authorList>
            <person name="He P."/>
            <person name="Hao K."/>
            <person name="Blom J."/>
            <person name="Ruckert C."/>
            <person name="Vater J."/>
            <person name="Mao Z."/>
            <person name="Wu Y."/>
            <person name="Hou M."/>
            <person name="He P."/>
            <person name="He Y."/>
            <person name="Borriss R."/>
        </authorList>
    </citation>
    <scope>NUCLEOTIDE SEQUENCE [LARGE SCALE GENOMIC DNA]</scope>
    <source>
        <strain evidence="1">Y2</strain>
    </source>
</reference>
<accession>I2CAZ9</accession>
<dbReference type="HOGENOM" id="CLU_3324006_0_0_9"/>
<evidence type="ECO:0000313" key="1">
    <source>
        <dbReference type="EMBL" id="AFJ63823.1"/>
    </source>
</evidence>
<dbReference type="PATRIC" id="fig|1126211.3.peg.3781"/>
<evidence type="ECO:0000313" key="2">
    <source>
        <dbReference type="Proteomes" id="UP000002878"/>
    </source>
</evidence>
<proteinExistence type="predicted"/>
<dbReference type="KEGG" id="bqy:MUS_3972"/>
<organism evidence="1 2">
    <name type="scientific">Bacillus amyloliquefaciens (strain Y2)</name>
    <name type="common">Bacillus amyloliquefaciens subsp. plantarum (strain B9601-Y2)</name>
    <dbReference type="NCBI Taxonomy" id="1155777"/>
    <lineage>
        <taxon>Bacteria</taxon>
        <taxon>Bacillati</taxon>
        <taxon>Bacillota</taxon>
        <taxon>Bacilli</taxon>
        <taxon>Bacillales</taxon>
        <taxon>Bacillaceae</taxon>
        <taxon>Bacillus</taxon>
        <taxon>Bacillus amyloliquefaciens group</taxon>
    </lineage>
</organism>